<dbReference type="PROSITE" id="PS51318">
    <property type="entry name" value="TAT"/>
    <property type="match status" value="1"/>
</dbReference>
<dbReference type="SUPFAM" id="SSF63817">
    <property type="entry name" value="Sortase"/>
    <property type="match status" value="1"/>
</dbReference>
<gene>
    <name evidence="2" type="ORF">SAMN05421748_126102</name>
</gene>
<keyword evidence="3" id="KW-1185">Reference proteome</keyword>
<dbReference type="InterPro" id="IPR042001">
    <property type="entry name" value="Sortase_F"/>
</dbReference>
<dbReference type="RefSeq" id="WP_097327077.1">
    <property type="nucleotide sequence ID" value="NZ_OBDY01000026.1"/>
</dbReference>
<keyword evidence="1" id="KW-0378">Hydrolase</keyword>
<dbReference type="AlphaFoldDB" id="A0A285JVH2"/>
<organism evidence="2 3">
    <name type="scientific">Paractinoplanes atraurantiacus</name>
    <dbReference type="NCBI Taxonomy" id="1036182"/>
    <lineage>
        <taxon>Bacteria</taxon>
        <taxon>Bacillati</taxon>
        <taxon>Actinomycetota</taxon>
        <taxon>Actinomycetes</taxon>
        <taxon>Micromonosporales</taxon>
        <taxon>Micromonosporaceae</taxon>
        <taxon>Paractinoplanes</taxon>
    </lineage>
</organism>
<dbReference type="InterPro" id="IPR006311">
    <property type="entry name" value="TAT_signal"/>
</dbReference>
<dbReference type="Gene3D" id="2.40.260.10">
    <property type="entry name" value="Sortase"/>
    <property type="match status" value="1"/>
</dbReference>
<dbReference type="GO" id="GO:0016787">
    <property type="term" value="F:hydrolase activity"/>
    <property type="evidence" value="ECO:0007669"/>
    <property type="project" value="UniProtKB-KW"/>
</dbReference>
<accession>A0A285JVH2</accession>
<sequence>MSVSHQEGMPRRALLLTAAGVTLAVTAGVAACRSQPAADFGSPTVAAAPASTPAITTPAAPRVPIADGALPAAAAADAPNRLRIDALDLDAAVDAVGIDVATGDFAVPPSVDRVGWYRYGPGFSAKAGSIVVAGHVDSAAEGKGAFFRLGDLDAGDLVTLTGADGKDRTFEVVARERYRKTAIPLTKYFARDGAPRLTLITCGGPFDPKTRHYRDNVVVTATARS</sequence>
<dbReference type="CDD" id="cd05829">
    <property type="entry name" value="Sortase_F"/>
    <property type="match status" value="1"/>
</dbReference>
<dbReference type="EMBL" id="OBDY01000026">
    <property type="protein sequence ID" value="SNY64319.1"/>
    <property type="molecule type" value="Genomic_DNA"/>
</dbReference>
<reference evidence="2 3" key="1">
    <citation type="submission" date="2017-09" db="EMBL/GenBank/DDBJ databases">
        <authorList>
            <person name="Ehlers B."/>
            <person name="Leendertz F.H."/>
        </authorList>
    </citation>
    <scope>NUCLEOTIDE SEQUENCE [LARGE SCALE GENOMIC DNA]</scope>
    <source>
        <strain evidence="2 3">CGMCC 4.6857</strain>
    </source>
</reference>
<dbReference type="OrthoDB" id="525039at2"/>
<evidence type="ECO:0000313" key="2">
    <source>
        <dbReference type="EMBL" id="SNY64319.1"/>
    </source>
</evidence>
<evidence type="ECO:0000256" key="1">
    <source>
        <dbReference type="ARBA" id="ARBA00022801"/>
    </source>
</evidence>
<dbReference type="Pfam" id="PF04203">
    <property type="entry name" value="Sortase"/>
    <property type="match status" value="1"/>
</dbReference>
<dbReference type="InterPro" id="IPR023365">
    <property type="entry name" value="Sortase_dom-sf"/>
</dbReference>
<evidence type="ECO:0000313" key="3">
    <source>
        <dbReference type="Proteomes" id="UP000219612"/>
    </source>
</evidence>
<name>A0A285JVH2_9ACTN</name>
<dbReference type="InterPro" id="IPR005754">
    <property type="entry name" value="Sortase"/>
</dbReference>
<protein>
    <submittedName>
        <fullName evidence="2">Sortase family protein</fullName>
    </submittedName>
</protein>
<dbReference type="Proteomes" id="UP000219612">
    <property type="component" value="Unassembled WGS sequence"/>
</dbReference>
<proteinExistence type="predicted"/>